<dbReference type="RefSeq" id="WP_081142309.1">
    <property type="nucleotide sequence ID" value="NZ_CP015363.1"/>
</dbReference>
<dbReference type="InterPro" id="IPR010397">
    <property type="entry name" value="DUF996"/>
</dbReference>
<reference evidence="2 3" key="1">
    <citation type="submission" date="2011-10" db="EMBL/GenBank/DDBJ databases">
        <title>Metabolic and evolutionary patterns in the extreme acidophile Ferroplasma acidiphilum.</title>
        <authorList>
            <person name="Golyshina O.V."/>
            <person name="Kozyavkin S.A."/>
            <person name="Tatusov R.L."/>
            <person name="Slesarev A.I."/>
            <person name="Golyshin P.N."/>
        </authorList>
    </citation>
    <scope>NUCLEOTIDE SEQUENCE [LARGE SCALE GENOMIC DNA]</scope>
    <source>
        <strain evidence="3">Y</strain>
    </source>
</reference>
<evidence type="ECO:0000313" key="3">
    <source>
        <dbReference type="Proteomes" id="UP000192050"/>
    </source>
</evidence>
<gene>
    <name evidence="2" type="ORF">FAD_0997</name>
</gene>
<feature type="transmembrane region" description="Helical" evidence="1">
    <location>
        <begin position="15"/>
        <end position="33"/>
    </location>
</feature>
<keyword evidence="3" id="KW-1185">Reference proteome</keyword>
<dbReference type="GeneID" id="31676496"/>
<dbReference type="Proteomes" id="UP000192050">
    <property type="component" value="Chromosome"/>
</dbReference>
<protein>
    <submittedName>
        <fullName evidence="2">Multipass membrane protein</fullName>
    </submittedName>
</protein>
<dbReference type="EMBL" id="CP015363">
    <property type="protein sequence ID" value="ARD84878.1"/>
    <property type="molecule type" value="Genomic_DNA"/>
</dbReference>
<keyword evidence="1" id="KW-1133">Transmembrane helix</keyword>
<keyword evidence="1" id="KW-0812">Transmembrane</keyword>
<evidence type="ECO:0000313" key="2">
    <source>
        <dbReference type="EMBL" id="ARD84878.1"/>
    </source>
</evidence>
<accession>A0A1V0N406</accession>
<evidence type="ECO:0000256" key="1">
    <source>
        <dbReference type="SAM" id="Phobius"/>
    </source>
</evidence>
<dbReference type="Pfam" id="PF06195">
    <property type="entry name" value="DUF996"/>
    <property type="match status" value="1"/>
</dbReference>
<feature type="transmembrane region" description="Helical" evidence="1">
    <location>
        <begin position="185"/>
        <end position="206"/>
    </location>
</feature>
<organism evidence="2 3">
    <name type="scientific">Ferroplasma acidiphilum</name>
    <dbReference type="NCBI Taxonomy" id="74969"/>
    <lineage>
        <taxon>Archaea</taxon>
        <taxon>Methanobacteriati</taxon>
        <taxon>Thermoplasmatota</taxon>
        <taxon>Thermoplasmata</taxon>
        <taxon>Thermoplasmatales</taxon>
        <taxon>Ferroplasmaceae</taxon>
        <taxon>Ferroplasma</taxon>
    </lineage>
</organism>
<proteinExistence type="predicted"/>
<keyword evidence="1" id="KW-0472">Membrane</keyword>
<dbReference type="AlphaFoldDB" id="A0A1V0N406"/>
<name>A0A1V0N406_9ARCH</name>
<dbReference type="OrthoDB" id="58087at2157"/>
<feature type="transmembrane region" description="Helical" evidence="1">
    <location>
        <begin position="39"/>
        <end position="56"/>
    </location>
</feature>
<feature type="transmembrane region" description="Helical" evidence="1">
    <location>
        <begin position="111"/>
        <end position="137"/>
    </location>
</feature>
<feature type="transmembrane region" description="Helical" evidence="1">
    <location>
        <begin position="149"/>
        <end position="173"/>
    </location>
</feature>
<dbReference type="KEGG" id="fai:FAD_0997"/>
<sequence length="233" mass="25343">MNNAQKSQELKQARTYGIMGVILEFAGVPVFLIFKELGFIISIAGLILLFLAGKSISNYYSNQTPFKYMLYSLISGAILAVASTGLLVLVYVPGVSSATGANSISVINTSFLTLLLLVLFLFLVPGIVSIIFQYIAYNRVGKLIGSDEFHTASLFLLTGTISTITSIAIFIFYSDIPNNAMLLDIVRIIIFIGIVPILRGIVRLIVAFAKLPGEAKPSENNQNPNQSTYNEMS</sequence>
<feature type="transmembrane region" description="Helical" evidence="1">
    <location>
        <begin position="68"/>
        <end position="91"/>
    </location>
</feature>